<evidence type="ECO:0000259" key="8">
    <source>
        <dbReference type="Pfam" id="PF08246"/>
    </source>
</evidence>
<dbReference type="InterPro" id="IPR013201">
    <property type="entry name" value="Prot_inhib_I29"/>
</dbReference>
<accession>A0A820J4E4</accession>
<name>A0A820J4E4_9BILA</name>
<dbReference type="Pfam" id="PF00112">
    <property type="entry name" value="Peptidase_C1"/>
    <property type="match status" value="1"/>
</dbReference>
<comment type="caution">
    <text evidence="9">The sequence shown here is derived from an EMBL/GenBank/DDBJ whole genome shotgun (WGS) entry which is preliminary data.</text>
</comment>
<dbReference type="SUPFAM" id="SSF54001">
    <property type="entry name" value="Cysteine proteinases"/>
    <property type="match status" value="1"/>
</dbReference>
<dbReference type="InterPro" id="IPR000668">
    <property type="entry name" value="Peptidase_C1A_C"/>
</dbReference>
<dbReference type="AlphaFoldDB" id="A0A820J4E4"/>
<keyword evidence="5" id="KW-0865">Zymogen</keyword>
<evidence type="ECO:0000256" key="1">
    <source>
        <dbReference type="ARBA" id="ARBA00008455"/>
    </source>
</evidence>
<dbReference type="InterPro" id="IPR038765">
    <property type="entry name" value="Papain-like_cys_pep_sf"/>
</dbReference>
<feature type="domain" description="Peptidase C1A papain C-terminal" evidence="7">
    <location>
        <begin position="103"/>
        <end position="144"/>
    </location>
</feature>
<dbReference type="EMBL" id="CAJOAX010052877">
    <property type="protein sequence ID" value="CAF4318914.1"/>
    <property type="molecule type" value="Genomic_DNA"/>
</dbReference>
<proteinExistence type="inferred from homology"/>
<evidence type="ECO:0000256" key="4">
    <source>
        <dbReference type="ARBA" id="ARBA00022807"/>
    </source>
</evidence>
<evidence type="ECO:0000256" key="6">
    <source>
        <dbReference type="ARBA" id="ARBA00023157"/>
    </source>
</evidence>
<organism evidence="9 10">
    <name type="scientific">Rotaria sordida</name>
    <dbReference type="NCBI Taxonomy" id="392033"/>
    <lineage>
        <taxon>Eukaryota</taxon>
        <taxon>Metazoa</taxon>
        <taxon>Spiralia</taxon>
        <taxon>Gnathifera</taxon>
        <taxon>Rotifera</taxon>
        <taxon>Eurotatoria</taxon>
        <taxon>Bdelloidea</taxon>
        <taxon>Philodinida</taxon>
        <taxon>Philodinidae</taxon>
        <taxon>Rotaria</taxon>
    </lineage>
</organism>
<comment type="similarity">
    <text evidence="1">Belongs to the peptidase C1 family.</text>
</comment>
<dbReference type="InterPro" id="IPR000169">
    <property type="entry name" value="Pept_cys_AS"/>
</dbReference>
<evidence type="ECO:0000256" key="3">
    <source>
        <dbReference type="ARBA" id="ARBA00022801"/>
    </source>
</evidence>
<reference evidence="9" key="1">
    <citation type="submission" date="2021-02" db="EMBL/GenBank/DDBJ databases">
        <authorList>
            <person name="Nowell W R."/>
        </authorList>
    </citation>
    <scope>NUCLEOTIDE SEQUENCE</scope>
</reference>
<dbReference type="PROSITE" id="PS00139">
    <property type="entry name" value="THIOL_PROTEASE_CYS"/>
    <property type="match status" value="1"/>
</dbReference>
<dbReference type="GO" id="GO:0006508">
    <property type="term" value="P:proteolysis"/>
    <property type="evidence" value="ECO:0007669"/>
    <property type="project" value="UniProtKB-KW"/>
</dbReference>
<evidence type="ECO:0000313" key="9">
    <source>
        <dbReference type="EMBL" id="CAF4318914.1"/>
    </source>
</evidence>
<feature type="domain" description="Cathepsin propeptide inhibitor" evidence="8">
    <location>
        <begin position="3"/>
        <end position="42"/>
    </location>
</feature>
<evidence type="ECO:0000256" key="2">
    <source>
        <dbReference type="ARBA" id="ARBA00022670"/>
    </source>
</evidence>
<dbReference type="PANTHER" id="PTHR12411">
    <property type="entry name" value="CYSTEINE PROTEASE FAMILY C1-RELATED"/>
    <property type="match status" value="1"/>
</dbReference>
<dbReference type="Gene3D" id="3.90.70.10">
    <property type="entry name" value="Cysteine proteinases"/>
    <property type="match status" value="1"/>
</dbReference>
<evidence type="ECO:0000313" key="10">
    <source>
        <dbReference type="Proteomes" id="UP000663823"/>
    </source>
</evidence>
<dbReference type="InterPro" id="IPR013128">
    <property type="entry name" value="Peptidase_C1A"/>
</dbReference>
<dbReference type="Pfam" id="PF08246">
    <property type="entry name" value="Inhibitor_I29"/>
    <property type="match status" value="1"/>
</dbReference>
<protein>
    <submittedName>
        <fullName evidence="9">Uncharacterized protein</fullName>
    </submittedName>
</protein>
<keyword evidence="2" id="KW-0645">Protease</keyword>
<evidence type="ECO:0000256" key="5">
    <source>
        <dbReference type="ARBA" id="ARBA00023145"/>
    </source>
</evidence>
<feature type="non-terminal residue" evidence="9">
    <location>
        <position position="1"/>
    </location>
</feature>
<sequence length="144" mass="17003">QEGERLRIFVRHLKYVLKSNFKKTRTYQLGLNQFSDWTLAEFDALKKGLKVSRSLTRFYQRHYHARRLKRHLQKHRSNDRRFSDNWFDKVLNQDQNNNDTSSLPKAFDWRTKNVVSPIKSQGGCGSCYAFASVAVLESVYAIKT</sequence>
<keyword evidence="3" id="KW-0378">Hydrolase</keyword>
<gene>
    <name evidence="9" type="ORF">OTI717_LOCUS42585</name>
</gene>
<keyword evidence="6" id="KW-1015">Disulfide bond</keyword>
<evidence type="ECO:0000259" key="7">
    <source>
        <dbReference type="Pfam" id="PF00112"/>
    </source>
</evidence>
<dbReference type="GO" id="GO:0008234">
    <property type="term" value="F:cysteine-type peptidase activity"/>
    <property type="evidence" value="ECO:0007669"/>
    <property type="project" value="UniProtKB-KW"/>
</dbReference>
<dbReference type="Proteomes" id="UP000663823">
    <property type="component" value="Unassembled WGS sequence"/>
</dbReference>
<feature type="non-terminal residue" evidence="9">
    <location>
        <position position="144"/>
    </location>
</feature>
<keyword evidence="4" id="KW-0788">Thiol protease</keyword>